<evidence type="ECO:0000256" key="5">
    <source>
        <dbReference type="ARBA" id="ARBA00023054"/>
    </source>
</evidence>
<proteinExistence type="inferred from homology"/>
<dbReference type="AlphaFoldDB" id="A0A8C6M3Z6"/>
<dbReference type="GO" id="GO:0031209">
    <property type="term" value="C:SCAR complex"/>
    <property type="evidence" value="ECO:0007669"/>
    <property type="project" value="TreeGrafter"/>
</dbReference>
<dbReference type="GO" id="GO:0017124">
    <property type="term" value="F:SH3 domain binding"/>
    <property type="evidence" value="ECO:0007669"/>
    <property type="project" value="TreeGrafter"/>
</dbReference>
<dbReference type="Ensembl" id="ENSNFUT00015027946.1">
    <property type="protein sequence ID" value="ENSNFUP00015026750.1"/>
    <property type="gene ID" value="ENSNFUG00015012961.1"/>
</dbReference>
<sequence length="497" mass="51775">SQPCGVFRVLHPFSTFLSRLTLAKKFSIFSNSGLLVFFFLLSRSVSNRAAPMGEMPEQKYSSDMIIRILQEAPAARKDLVDNHSNLLRVADYCESSYLQAEDPTKAIEEAKALTTQALASVTYQINRVASTVLKLLDSQAMQIKGMESSVNLLSLAAAIHLDKVARREIGIFTTPKPKTCSAPMVSLDSGVEPEQGYIRVPISYSILDSIGHSFEVMWFRSAAVTRIIFLCHQRRRVIHGIAVPPPSVPTLPTKPTDNSLPPPPAAPASSPSLLDTSLPPPPALPSDLPPPPLLPSSSSNSSYPLPPPPPPLAAGGFSTPPPPPPFMSEASTLPPPPPPPPLMSGATTVPPPPPPPLMSGAATLPPPPPPPPPLTSGAATIPPPPPPPLLMSGAATLPPPPPPPPLMSGAACIPPPPPPPPLMSGAACIPPPPPPPPLMSGACIPPPPPPPPLMSGAACIPPPPPPPPFMSRAATLPPPPSPTAAFVPPPPPLSRFS</sequence>
<reference evidence="8" key="1">
    <citation type="submission" date="2014-08" db="EMBL/GenBank/DDBJ databases">
        <authorList>
            <person name="Senf B."/>
            <person name="Petzold A."/>
            <person name="Downie B.R."/>
            <person name="Koch P."/>
            <person name="Platzer M."/>
        </authorList>
    </citation>
    <scope>NUCLEOTIDE SEQUENCE [LARGE SCALE GENOMIC DNA]</scope>
    <source>
        <strain evidence="8">GRZ</strain>
    </source>
</reference>
<protein>
    <submittedName>
        <fullName evidence="8">ABI family, member 3b</fullName>
    </submittedName>
</protein>
<organism evidence="8 9">
    <name type="scientific">Nothobranchius furzeri</name>
    <name type="common">Turquoise killifish</name>
    <dbReference type="NCBI Taxonomy" id="105023"/>
    <lineage>
        <taxon>Eukaryota</taxon>
        <taxon>Metazoa</taxon>
        <taxon>Chordata</taxon>
        <taxon>Craniata</taxon>
        <taxon>Vertebrata</taxon>
        <taxon>Euteleostomi</taxon>
        <taxon>Actinopterygii</taxon>
        <taxon>Neopterygii</taxon>
        <taxon>Teleostei</taxon>
        <taxon>Neoteleostei</taxon>
        <taxon>Acanthomorphata</taxon>
        <taxon>Ovalentaria</taxon>
        <taxon>Atherinomorphae</taxon>
        <taxon>Cyprinodontiformes</taxon>
        <taxon>Nothobranchiidae</taxon>
        <taxon>Nothobranchius</taxon>
    </lineage>
</organism>
<feature type="compositionally biased region" description="Low complexity" evidence="6">
    <location>
        <begin position="267"/>
        <end position="277"/>
    </location>
</feature>
<evidence type="ECO:0000259" key="7">
    <source>
        <dbReference type="Pfam" id="PF07815"/>
    </source>
</evidence>
<dbReference type="GO" id="GO:0098858">
    <property type="term" value="C:actin-based cell projection"/>
    <property type="evidence" value="ECO:0007669"/>
    <property type="project" value="TreeGrafter"/>
</dbReference>
<evidence type="ECO:0000256" key="2">
    <source>
        <dbReference type="ARBA" id="ARBA00010020"/>
    </source>
</evidence>
<dbReference type="PANTHER" id="PTHR10460:SF60">
    <property type="entry name" value="ABI GENE FAMILY MEMBER 3"/>
    <property type="match status" value="1"/>
</dbReference>
<feature type="compositionally biased region" description="Pro residues" evidence="6">
    <location>
        <begin position="460"/>
        <end position="469"/>
    </location>
</feature>
<feature type="region of interest" description="Disordered" evidence="6">
    <location>
        <begin position="453"/>
        <end position="497"/>
    </location>
</feature>
<evidence type="ECO:0000256" key="1">
    <source>
        <dbReference type="ARBA" id="ARBA00004496"/>
    </source>
</evidence>
<feature type="compositionally biased region" description="Pro residues" evidence="6">
    <location>
        <begin position="278"/>
        <end position="294"/>
    </location>
</feature>
<evidence type="ECO:0000256" key="3">
    <source>
        <dbReference type="ARBA" id="ARBA00022490"/>
    </source>
</evidence>
<evidence type="ECO:0000256" key="4">
    <source>
        <dbReference type="ARBA" id="ARBA00022553"/>
    </source>
</evidence>
<comment type="subcellular location">
    <subcellularLocation>
        <location evidence="1">Cytoplasm</location>
    </subcellularLocation>
</comment>
<dbReference type="InterPro" id="IPR028457">
    <property type="entry name" value="ABI"/>
</dbReference>
<keyword evidence="4" id="KW-0597">Phosphoprotein</keyword>
<dbReference type="Proteomes" id="UP000694548">
    <property type="component" value="Chromosome sgr12"/>
</dbReference>
<dbReference type="GeneTree" id="ENSGT00940000167052"/>
<comment type="similarity">
    <text evidence="2">Belongs to the ABI family.</text>
</comment>
<dbReference type="Pfam" id="PF07815">
    <property type="entry name" value="Abi_HHR"/>
    <property type="match status" value="1"/>
</dbReference>
<feature type="region of interest" description="Disordered" evidence="6">
    <location>
        <begin position="242"/>
        <end position="412"/>
    </location>
</feature>
<gene>
    <name evidence="8" type="primary">LOC107388106</name>
</gene>
<feature type="compositionally biased region" description="Low complexity" evidence="6">
    <location>
        <begin position="250"/>
        <end position="259"/>
    </location>
</feature>
<reference evidence="8" key="3">
    <citation type="submission" date="2025-09" db="UniProtKB">
        <authorList>
            <consortium name="Ensembl"/>
        </authorList>
    </citation>
    <scope>IDENTIFICATION</scope>
</reference>
<accession>A0A8C6M3Z6</accession>
<feature type="domain" description="Abl-interactor homeo-domain homologous" evidence="7">
    <location>
        <begin position="155"/>
        <end position="217"/>
    </location>
</feature>
<evidence type="ECO:0000313" key="9">
    <source>
        <dbReference type="Proteomes" id="UP000694548"/>
    </source>
</evidence>
<feature type="compositionally biased region" description="Pro residues" evidence="6">
    <location>
        <begin position="333"/>
        <end position="342"/>
    </location>
</feature>
<dbReference type="Gene3D" id="6.10.140.1620">
    <property type="match status" value="1"/>
</dbReference>
<dbReference type="GO" id="GO:0001764">
    <property type="term" value="P:neuron migration"/>
    <property type="evidence" value="ECO:0007669"/>
    <property type="project" value="TreeGrafter"/>
</dbReference>
<feature type="compositionally biased region" description="Pro residues" evidence="6">
    <location>
        <begin position="397"/>
        <end position="406"/>
    </location>
</feature>
<keyword evidence="9" id="KW-1185">Reference proteome</keyword>
<feature type="compositionally biased region" description="Pro residues" evidence="6">
    <location>
        <begin position="364"/>
        <end position="374"/>
    </location>
</feature>
<keyword evidence="3" id="KW-0963">Cytoplasm</keyword>
<reference evidence="8" key="2">
    <citation type="submission" date="2025-08" db="UniProtKB">
        <authorList>
            <consortium name="Ensembl"/>
        </authorList>
    </citation>
    <scope>IDENTIFICATION</scope>
</reference>
<feature type="compositionally biased region" description="Pro residues" evidence="6">
    <location>
        <begin position="476"/>
        <end position="497"/>
    </location>
</feature>
<dbReference type="GO" id="GO:0035591">
    <property type="term" value="F:signaling adaptor activity"/>
    <property type="evidence" value="ECO:0007669"/>
    <property type="project" value="TreeGrafter"/>
</dbReference>
<dbReference type="PANTHER" id="PTHR10460">
    <property type="entry name" value="ABL INTERACTOR FAMILY MEMBER"/>
    <property type="match status" value="1"/>
</dbReference>
<evidence type="ECO:0000313" key="8">
    <source>
        <dbReference type="Ensembl" id="ENSNFUP00015026750.1"/>
    </source>
</evidence>
<evidence type="ECO:0000256" key="6">
    <source>
        <dbReference type="SAM" id="MobiDB-lite"/>
    </source>
</evidence>
<name>A0A8C6M3Z6_NOTFU</name>
<dbReference type="GO" id="GO:0030027">
    <property type="term" value="C:lamellipodium"/>
    <property type="evidence" value="ECO:0007669"/>
    <property type="project" value="TreeGrafter"/>
</dbReference>
<keyword evidence="5" id="KW-0175">Coiled coil</keyword>
<dbReference type="InterPro" id="IPR012849">
    <property type="entry name" value="Abl-interactor_HHR_dom"/>
</dbReference>